<dbReference type="PANTHER" id="PTHR36303">
    <property type="entry name" value="2',3'-CYCLIC-NUCLEOTIDE 2'-PHOSPHODIESTERASE"/>
    <property type="match status" value="1"/>
</dbReference>
<evidence type="ECO:0000256" key="1">
    <source>
        <dbReference type="PIRSR" id="PIRSR004789-50"/>
    </source>
</evidence>
<dbReference type="EMBL" id="JACRTE010000012">
    <property type="protein sequence ID" value="MBC8597029.1"/>
    <property type="molecule type" value="Genomic_DNA"/>
</dbReference>
<dbReference type="GO" id="GO:0046872">
    <property type="term" value="F:metal ion binding"/>
    <property type="evidence" value="ECO:0007669"/>
    <property type="project" value="UniProtKB-KW"/>
</dbReference>
<dbReference type="Proteomes" id="UP000647416">
    <property type="component" value="Unassembled WGS sequence"/>
</dbReference>
<dbReference type="PIRSF" id="PIRSF004789">
    <property type="entry name" value="DR1281"/>
    <property type="match status" value="1"/>
</dbReference>
<feature type="active site" description="Proton donor" evidence="1">
    <location>
        <position position="68"/>
    </location>
</feature>
<dbReference type="PANTHER" id="PTHR36303:SF1">
    <property type="entry name" value="2',3'-CYCLIC-NUCLEOTIDE 2'-PHOSPHODIESTERASE"/>
    <property type="match status" value="1"/>
</dbReference>
<dbReference type="InterPro" id="IPR029052">
    <property type="entry name" value="Metallo-depent_PP-like"/>
</dbReference>
<organism evidence="3 4">
    <name type="scientific">Qingrenia yutianensis</name>
    <dbReference type="NCBI Taxonomy" id="2763676"/>
    <lineage>
        <taxon>Bacteria</taxon>
        <taxon>Bacillati</taxon>
        <taxon>Bacillota</taxon>
        <taxon>Clostridia</taxon>
        <taxon>Eubacteriales</taxon>
        <taxon>Oscillospiraceae</taxon>
        <taxon>Qingrenia</taxon>
    </lineage>
</organism>
<feature type="binding site" evidence="2">
    <location>
        <position position="149"/>
    </location>
    <ligand>
        <name>Fe cation</name>
        <dbReference type="ChEBI" id="CHEBI:24875"/>
        <label>2</label>
    </ligand>
</feature>
<dbReference type="NCBIfam" id="TIGR00282">
    <property type="entry name" value="TIGR00282 family metallophosphoesterase"/>
    <property type="match status" value="1"/>
</dbReference>
<feature type="binding site" evidence="2">
    <location>
        <position position="67"/>
    </location>
    <ligand>
        <name>Fe cation</name>
        <dbReference type="ChEBI" id="CHEBI:24875"/>
        <label>2</label>
    </ligand>
</feature>
<sequence length="255" mass="28009">MNILAIGDIVGNFGVDYASAKIKKVCGEHNIDFVIANGENSAVGNGITRETAQKIFNSGADVITLGNHAFSKKDVVNLLLNMSVIRPINYPERTVGEGCIIKEKKGKKIAVINAIGRLNLLNVDCPFKTVMRKIRQIKDECDIIIVDFHAEATSEKSALANYLDSYATVVYGTHTHVQTADERILPGGTGFITDIGMTGVTDSVLGVKKDIIIRRFMTQMPERFSLADGKCEMRGAVFKIDDKTNKCTEIVRIRE</sequence>
<gene>
    <name evidence="3" type="ORF">H8706_09135</name>
</gene>
<feature type="binding site" evidence="2">
    <location>
        <position position="8"/>
    </location>
    <ligand>
        <name>Fe cation</name>
        <dbReference type="ChEBI" id="CHEBI:24875"/>
        <label>1</label>
    </ligand>
</feature>
<keyword evidence="4" id="KW-1185">Reference proteome</keyword>
<protein>
    <submittedName>
        <fullName evidence="3">TIGR00282 family metallophosphoesterase</fullName>
    </submittedName>
</protein>
<reference evidence="3" key="1">
    <citation type="submission" date="2020-08" db="EMBL/GenBank/DDBJ databases">
        <title>Genome public.</title>
        <authorList>
            <person name="Liu C."/>
            <person name="Sun Q."/>
        </authorList>
    </citation>
    <scope>NUCLEOTIDE SEQUENCE</scope>
    <source>
        <strain evidence="3">NSJ-50</strain>
    </source>
</reference>
<dbReference type="InterPro" id="IPR005235">
    <property type="entry name" value="YmdB-like"/>
</dbReference>
<name>A0A926IT40_9FIRM</name>
<proteinExistence type="predicted"/>
<dbReference type="Pfam" id="PF13277">
    <property type="entry name" value="YmdB"/>
    <property type="match status" value="1"/>
</dbReference>
<accession>A0A926IT40</accession>
<feature type="binding site" evidence="2">
    <location>
        <position position="174"/>
    </location>
    <ligand>
        <name>Fe cation</name>
        <dbReference type="ChEBI" id="CHEBI:24875"/>
        <label>2</label>
    </ligand>
</feature>
<dbReference type="RefSeq" id="WP_262432392.1">
    <property type="nucleotide sequence ID" value="NZ_JACRTE010000012.1"/>
</dbReference>
<comment type="caution">
    <text evidence="3">The sequence shown here is derived from an EMBL/GenBank/DDBJ whole genome shotgun (WGS) entry which is preliminary data.</text>
</comment>
<evidence type="ECO:0000256" key="2">
    <source>
        <dbReference type="PIRSR" id="PIRSR004789-51"/>
    </source>
</evidence>
<feature type="binding site" evidence="2">
    <location>
        <position position="40"/>
    </location>
    <ligand>
        <name>Fe cation</name>
        <dbReference type="ChEBI" id="CHEBI:24875"/>
        <label>1</label>
    </ligand>
</feature>
<dbReference type="Gene3D" id="3.60.21.10">
    <property type="match status" value="1"/>
</dbReference>
<feature type="binding site" evidence="2">
    <location>
        <position position="39"/>
    </location>
    <ligand>
        <name>Fe cation</name>
        <dbReference type="ChEBI" id="CHEBI:24875"/>
        <label>2</label>
    </ligand>
</feature>
<dbReference type="GO" id="GO:0004113">
    <property type="term" value="F:2',3'-cyclic-nucleotide 3'-phosphodiesterase activity"/>
    <property type="evidence" value="ECO:0007669"/>
    <property type="project" value="TreeGrafter"/>
</dbReference>
<evidence type="ECO:0000313" key="3">
    <source>
        <dbReference type="EMBL" id="MBC8597029.1"/>
    </source>
</evidence>
<evidence type="ECO:0000313" key="4">
    <source>
        <dbReference type="Proteomes" id="UP000647416"/>
    </source>
</evidence>
<feature type="binding site" evidence="2">
    <location>
        <position position="39"/>
    </location>
    <ligand>
        <name>Fe cation</name>
        <dbReference type="ChEBI" id="CHEBI:24875"/>
        <label>1</label>
    </ligand>
</feature>
<dbReference type="SUPFAM" id="SSF56300">
    <property type="entry name" value="Metallo-dependent phosphatases"/>
    <property type="match status" value="1"/>
</dbReference>
<feature type="binding site" evidence="2">
    <location>
        <position position="176"/>
    </location>
    <ligand>
        <name>Fe cation</name>
        <dbReference type="ChEBI" id="CHEBI:24875"/>
        <label>1</label>
    </ligand>
</feature>
<keyword evidence="2" id="KW-0479">Metal-binding</keyword>
<dbReference type="AlphaFoldDB" id="A0A926IT40"/>